<name>A0AAD6WTC7_9AGAR</name>
<dbReference type="EMBL" id="JARJCM010000138">
    <property type="protein sequence ID" value="KAJ7026423.1"/>
    <property type="molecule type" value="Genomic_DNA"/>
</dbReference>
<accession>A0AAD6WTC7</accession>
<evidence type="ECO:0000313" key="1">
    <source>
        <dbReference type="EMBL" id="KAJ7026423.1"/>
    </source>
</evidence>
<gene>
    <name evidence="1" type="ORF">C8F04DRAFT_966374</name>
</gene>
<dbReference type="Proteomes" id="UP001218188">
    <property type="component" value="Unassembled WGS sequence"/>
</dbReference>
<reference evidence="1" key="1">
    <citation type="submission" date="2023-03" db="EMBL/GenBank/DDBJ databases">
        <title>Massive genome expansion in bonnet fungi (Mycena s.s.) driven by repeated elements and novel gene families across ecological guilds.</title>
        <authorList>
            <consortium name="Lawrence Berkeley National Laboratory"/>
            <person name="Harder C.B."/>
            <person name="Miyauchi S."/>
            <person name="Viragh M."/>
            <person name="Kuo A."/>
            <person name="Thoen E."/>
            <person name="Andreopoulos B."/>
            <person name="Lu D."/>
            <person name="Skrede I."/>
            <person name="Drula E."/>
            <person name="Henrissat B."/>
            <person name="Morin E."/>
            <person name="Kohler A."/>
            <person name="Barry K."/>
            <person name="LaButti K."/>
            <person name="Morin E."/>
            <person name="Salamov A."/>
            <person name="Lipzen A."/>
            <person name="Mereny Z."/>
            <person name="Hegedus B."/>
            <person name="Baldrian P."/>
            <person name="Stursova M."/>
            <person name="Weitz H."/>
            <person name="Taylor A."/>
            <person name="Grigoriev I.V."/>
            <person name="Nagy L.G."/>
            <person name="Martin F."/>
            <person name="Kauserud H."/>
        </authorList>
    </citation>
    <scope>NUCLEOTIDE SEQUENCE</scope>
    <source>
        <strain evidence="1">CBHHK200</strain>
    </source>
</reference>
<dbReference type="AlphaFoldDB" id="A0AAD6WTC7"/>
<sequence length="183" mass="21191">MVVGGMTQYLTKVQGMPKEVEERLEKRIRHFLWAEKVKVTVNKETIYAPADDSGRNLLDIVARNEAITVTWLKSYLTFGKGRAMWAYVTDEIMSINAIGGDDNVDVILRANPYLQKWKPTRLDLSKDLQRMMKIGDKYDLRLDGLAISRKIQRDMPIWYHNKMNATRALFNLGSEVQCLRKKP</sequence>
<keyword evidence="2" id="KW-1185">Reference proteome</keyword>
<comment type="caution">
    <text evidence="1">The sequence shown here is derived from an EMBL/GenBank/DDBJ whole genome shotgun (WGS) entry which is preliminary data.</text>
</comment>
<protein>
    <submittedName>
        <fullName evidence="1">Uncharacterized protein</fullName>
    </submittedName>
</protein>
<evidence type="ECO:0000313" key="2">
    <source>
        <dbReference type="Proteomes" id="UP001218188"/>
    </source>
</evidence>
<proteinExistence type="predicted"/>
<organism evidence="1 2">
    <name type="scientific">Mycena alexandri</name>
    <dbReference type="NCBI Taxonomy" id="1745969"/>
    <lineage>
        <taxon>Eukaryota</taxon>
        <taxon>Fungi</taxon>
        <taxon>Dikarya</taxon>
        <taxon>Basidiomycota</taxon>
        <taxon>Agaricomycotina</taxon>
        <taxon>Agaricomycetes</taxon>
        <taxon>Agaricomycetidae</taxon>
        <taxon>Agaricales</taxon>
        <taxon>Marasmiineae</taxon>
        <taxon>Mycenaceae</taxon>
        <taxon>Mycena</taxon>
    </lineage>
</organism>